<dbReference type="GO" id="GO:0016260">
    <property type="term" value="P:selenocysteine biosynthetic process"/>
    <property type="evidence" value="ECO:0007669"/>
    <property type="project" value="TreeGrafter"/>
</dbReference>
<dbReference type="InterPro" id="IPR036676">
    <property type="entry name" value="PurM-like_C_sf"/>
</dbReference>
<dbReference type="GO" id="GO:0004756">
    <property type="term" value="F:selenide, water dikinase activity"/>
    <property type="evidence" value="ECO:0007669"/>
    <property type="project" value="UniProtKB-EC"/>
</dbReference>
<keyword evidence="2" id="KW-0547">Nucleotide-binding</keyword>
<evidence type="ECO:0000256" key="3">
    <source>
        <dbReference type="ARBA" id="ARBA00022777"/>
    </source>
</evidence>
<evidence type="ECO:0000256" key="1">
    <source>
        <dbReference type="ARBA" id="ARBA00022679"/>
    </source>
</evidence>
<dbReference type="EC" id="2.7.9.3" evidence="8"/>
<evidence type="ECO:0000313" key="8">
    <source>
        <dbReference type="EMBL" id="STO31189.1"/>
    </source>
</evidence>
<keyword evidence="5" id="KW-0711">Selenium</keyword>
<dbReference type="CDD" id="cd02195">
    <property type="entry name" value="SelD"/>
    <property type="match status" value="1"/>
</dbReference>
<dbReference type="InterPro" id="IPR036921">
    <property type="entry name" value="PurM-like_N_sf"/>
</dbReference>
<dbReference type="SUPFAM" id="SSF55326">
    <property type="entry name" value="PurM N-terminal domain-like"/>
    <property type="match status" value="1"/>
</dbReference>
<protein>
    <submittedName>
        <fullName evidence="8">Selenide, water dikinase</fullName>
        <ecNumber evidence="8">2.7.9.3</ecNumber>
    </submittedName>
</protein>
<sequence length="310" mass="34019">MEDKNLIVGFEKSDDAAVYKLTEDLAIIQTLDFFTPMTDDPYIFGQIAAANSLSDVYAMGGQPKTAMNIVCFPQKMDIKILGKILRGGAEKVMEAGAVLSGGHSIHDPEVKYGLSVTGIAHPDKILKNHGCENGDILICTKKLGTGIVTTASKVNLASKEAIDESVKQMTTLNKYAAEIIVNYPITACTDITGFGFLGHAYEMAKGSDKTLVFEGDFIPYIADAKEYAKEFLITTGGQQNRNFIGRDIDFGKTPLWLQEIMFDPQTSGGLLFSVKKEQVGVLMKEFQEKNIDAYIIGSVEEKKEKYLIVR</sequence>
<evidence type="ECO:0000256" key="4">
    <source>
        <dbReference type="ARBA" id="ARBA00022840"/>
    </source>
</evidence>
<keyword evidence="1 8" id="KW-0808">Transferase</keyword>
<evidence type="ECO:0000313" key="9">
    <source>
        <dbReference type="Proteomes" id="UP000255328"/>
    </source>
</evidence>
<keyword evidence="3 8" id="KW-0418">Kinase</keyword>
<feature type="domain" description="PurM-like C-terminal" evidence="7">
    <location>
        <begin position="133"/>
        <end position="309"/>
    </location>
</feature>
<dbReference type="NCBIfam" id="TIGR00476">
    <property type="entry name" value="selD"/>
    <property type="match status" value="1"/>
</dbReference>
<reference evidence="8 9" key="1">
    <citation type="submission" date="2018-06" db="EMBL/GenBank/DDBJ databases">
        <authorList>
            <consortium name="Pathogen Informatics"/>
            <person name="Doyle S."/>
        </authorList>
    </citation>
    <scope>NUCLEOTIDE SEQUENCE [LARGE SCALE GENOMIC DNA]</scope>
    <source>
        <strain evidence="8 9">NCTC10723</strain>
    </source>
</reference>
<organism evidence="8 9">
    <name type="scientific">Fusobacterium necrogenes</name>
    <dbReference type="NCBI Taxonomy" id="858"/>
    <lineage>
        <taxon>Bacteria</taxon>
        <taxon>Fusobacteriati</taxon>
        <taxon>Fusobacteriota</taxon>
        <taxon>Fusobacteriia</taxon>
        <taxon>Fusobacteriales</taxon>
        <taxon>Fusobacteriaceae</taxon>
        <taxon>Fusobacterium</taxon>
    </lineage>
</organism>
<dbReference type="Proteomes" id="UP000255328">
    <property type="component" value="Unassembled WGS sequence"/>
</dbReference>
<dbReference type="InterPro" id="IPR004536">
    <property type="entry name" value="SPS/SelD"/>
</dbReference>
<keyword evidence="4" id="KW-0067">ATP-binding</keyword>
<proteinExistence type="predicted"/>
<evidence type="ECO:0000256" key="5">
    <source>
        <dbReference type="ARBA" id="ARBA00023266"/>
    </source>
</evidence>
<dbReference type="EMBL" id="UGGU01000003">
    <property type="protein sequence ID" value="STO31189.1"/>
    <property type="molecule type" value="Genomic_DNA"/>
</dbReference>
<dbReference type="SUPFAM" id="SSF56042">
    <property type="entry name" value="PurM C-terminal domain-like"/>
    <property type="match status" value="1"/>
</dbReference>
<dbReference type="AlphaFoldDB" id="A0A377GW61"/>
<dbReference type="PIRSF" id="PIRSF036407">
    <property type="entry name" value="Selenphspht_syn"/>
    <property type="match status" value="1"/>
</dbReference>
<evidence type="ECO:0000256" key="2">
    <source>
        <dbReference type="ARBA" id="ARBA00022741"/>
    </source>
</evidence>
<dbReference type="Pfam" id="PF00586">
    <property type="entry name" value="AIRS"/>
    <property type="match status" value="1"/>
</dbReference>
<dbReference type="Pfam" id="PF02769">
    <property type="entry name" value="AIRS_C"/>
    <property type="match status" value="1"/>
</dbReference>
<dbReference type="InterPro" id="IPR010918">
    <property type="entry name" value="PurM-like_C_dom"/>
</dbReference>
<dbReference type="Gene3D" id="3.90.650.10">
    <property type="entry name" value="PurM-like C-terminal domain"/>
    <property type="match status" value="1"/>
</dbReference>
<keyword evidence="9" id="KW-1185">Reference proteome</keyword>
<name>A0A377GW61_9FUSO</name>
<evidence type="ECO:0000259" key="6">
    <source>
        <dbReference type="Pfam" id="PF00586"/>
    </source>
</evidence>
<accession>A0A377GW61</accession>
<feature type="domain" description="PurM-like N-terminal" evidence="6">
    <location>
        <begin position="14"/>
        <end position="119"/>
    </location>
</feature>
<evidence type="ECO:0000259" key="7">
    <source>
        <dbReference type="Pfam" id="PF02769"/>
    </source>
</evidence>
<dbReference type="Gene3D" id="3.30.1330.10">
    <property type="entry name" value="PurM-like, N-terminal domain"/>
    <property type="match status" value="1"/>
</dbReference>
<dbReference type="PANTHER" id="PTHR10256">
    <property type="entry name" value="SELENIDE, WATER DIKINASE"/>
    <property type="match status" value="1"/>
</dbReference>
<dbReference type="GO" id="GO:0005524">
    <property type="term" value="F:ATP binding"/>
    <property type="evidence" value="ECO:0007669"/>
    <property type="project" value="UniProtKB-KW"/>
</dbReference>
<gene>
    <name evidence="8" type="primary">selD</name>
    <name evidence="8" type="ORF">NCTC10723_00630</name>
</gene>
<dbReference type="InterPro" id="IPR016188">
    <property type="entry name" value="PurM-like_N"/>
</dbReference>
<dbReference type="PANTHER" id="PTHR10256:SF0">
    <property type="entry name" value="INACTIVE SELENIDE, WATER DIKINASE-LIKE PROTEIN-RELATED"/>
    <property type="match status" value="1"/>
</dbReference>
<dbReference type="GO" id="GO:0005737">
    <property type="term" value="C:cytoplasm"/>
    <property type="evidence" value="ECO:0007669"/>
    <property type="project" value="TreeGrafter"/>
</dbReference>